<evidence type="ECO:0000256" key="1">
    <source>
        <dbReference type="SAM" id="MobiDB-lite"/>
    </source>
</evidence>
<keyword evidence="4" id="KW-1185">Reference proteome</keyword>
<keyword evidence="2" id="KW-1133">Transmembrane helix</keyword>
<evidence type="ECO:0000313" key="3">
    <source>
        <dbReference type="EMBL" id="TNN52792.1"/>
    </source>
</evidence>
<keyword evidence="2" id="KW-0472">Membrane</keyword>
<reference evidence="3 4" key="1">
    <citation type="submission" date="2019-03" db="EMBL/GenBank/DDBJ databases">
        <title>First draft genome of Liparis tanakae, snailfish: a comprehensive survey of snailfish specific genes.</title>
        <authorList>
            <person name="Kim W."/>
            <person name="Song I."/>
            <person name="Jeong J.-H."/>
            <person name="Kim D."/>
            <person name="Kim S."/>
            <person name="Ryu S."/>
            <person name="Song J.Y."/>
            <person name="Lee S.K."/>
        </authorList>
    </citation>
    <scope>NUCLEOTIDE SEQUENCE [LARGE SCALE GENOMIC DNA]</scope>
    <source>
        <tissue evidence="3">Muscle</tissue>
    </source>
</reference>
<proteinExistence type="predicted"/>
<evidence type="ECO:0000313" key="4">
    <source>
        <dbReference type="Proteomes" id="UP000314294"/>
    </source>
</evidence>
<organism evidence="3 4">
    <name type="scientific">Liparis tanakae</name>
    <name type="common">Tanaka's snailfish</name>
    <dbReference type="NCBI Taxonomy" id="230148"/>
    <lineage>
        <taxon>Eukaryota</taxon>
        <taxon>Metazoa</taxon>
        <taxon>Chordata</taxon>
        <taxon>Craniata</taxon>
        <taxon>Vertebrata</taxon>
        <taxon>Euteleostomi</taxon>
        <taxon>Actinopterygii</taxon>
        <taxon>Neopterygii</taxon>
        <taxon>Teleostei</taxon>
        <taxon>Neoteleostei</taxon>
        <taxon>Acanthomorphata</taxon>
        <taxon>Eupercaria</taxon>
        <taxon>Perciformes</taxon>
        <taxon>Cottioidei</taxon>
        <taxon>Cottales</taxon>
        <taxon>Liparidae</taxon>
        <taxon>Liparis</taxon>
    </lineage>
</organism>
<dbReference type="AlphaFoldDB" id="A0A4Z2GJ89"/>
<gene>
    <name evidence="3" type="ORF">EYF80_037025</name>
</gene>
<dbReference type="EMBL" id="SRLO01000536">
    <property type="protein sequence ID" value="TNN52792.1"/>
    <property type="molecule type" value="Genomic_DNA"/>
</dbReference>
<sequence length="178" mass="19153">MKAPLLTAGEPRLFLLENLPSDKPKPQTWYTHLTAHSTIYITTTTIIIIFTTIIIIIIIKNNNNSLLWNRALMETRCGGHEGHITDSSSAGDFEISGSSKGQGSGLLAAPLALHGPPQELLHVPRHVHGVVQASPHHYGRSPYRGPGAPAQTGRRARLTSLTLMMSGERARSGTAAAP</sequence>
<accession>A0A4Z2GJ89</accession>
<comment type="caution">
    <text evidence="3">The sequence shown here is derived from an EMBL/GenBank/DDBJ whole genome shotgun (WGS) entry which is preliminary data.</text>
</comment>
<evidence type="ECO:0000256" key="2">
    <source>
        <dbReference type="SAM" id="Phobius"/>
    </source>
</evidence>
<feature type="region of interest" description="Disordered" evidence="1">
    <location>
        <begin position="135"/>
        <end position="155"/>
    </location>
</feature>
<keyword evidence="2" id="KW-0812">Transmembrane</keyword>
<dbReference type="Proteomes" id="UP000314294">
    <property type="component" value="Unassembled WGS sequence"/>
</dbReference>
<name>A0A4Z2GJ89_9TELE</name>
<feature type="transmembrane region" description="Helical" evidence="2">
    <location>
        <begin position="39"/>
        <end position="59"/>
    </location>
</feature>
<protein>
    <submittedName>
        <fullName evidence="3">Uncharacterized protein</fullName>
    </submittedName>
</protein>